<dbReference type="EMBL" id="SPHZ02000009">
    <property type="protein sequence ID" value="KAF0898774.1"/>
    <property type="molecule type" value="Genomic_DNA"/>
</dbReference>
<sequence length="292" mass="31455">MTMAVGVSDLPLPPPICRRRASCHAASPLSLASGTATSPLAPVLSVDEFNEMFFAEYGCDLTELFFTEEEIRVLMLEYEAERAYLLLSHGEVQETAPDEDETQVAPPLLEPDAPRHNKVERSEKGKAPPPPPGEEAENVEVQTPPPPPLLPDAQRPSKKRKAPPPPPGEEAENVEVQTPPRRVPGAPHPSKKGCNKKRKAAAATPPPGEEAENAEVQPPPPQKNVAERILNRQLAAPEPSQGVTILSCQCLEIPRDSPGCPLHQAALFLSWMSEQGYVPATGGAGWAQVPKC</sequence>
<evidence type="ECO:0000256" key="1">
    <source>
        <dbReference type="SAM" id="MobiDB-lite"/>
    </source>
</evidence>
<dbReference type="Proteomes" id="UP000479710">
    <property type="component" value="Unassembled WGS sequence"/>
</dbReference>
<feature type="region of interest" description="Disordered" evidence="1">
    <location>
        <begin position="93"/>
        <end position="224"/>
    </location>
</feature>
<comment type="caution">
    <text evidence="2">The sequence shown here is derived from an EMBL/GenBank/DDBJ whole genome shotgun (WGS) entry which is preliminary data.</text>
</comment>
<reference evidence="2 3" key="1">
    <citation type="submission" date="2019-11" db="EMBL/GenBank/DDBJ databases">
        <title>Whole genome sequence of Oryza granulata.</title>
        <authorList>
            <person name="Li W."/>
        </authorList>
    </citation>
    <scope>NUCLEOTIDE SEQUENCE [LARGE SCALE GENOMIC DNA]</scope>
    <source>
        <strain evidence="3">cv. Menghai</strain>
        <tissue evidence="2">Leaf</tissue>
    </source>
</reference>
<organism evidence="2 3">
    <name type="scientific">Oryza meyeriana var. granulata</name>
    <dbReference type="NCBI Taxonomy" id="110450"/>
    <lineage>
        <taxon>Eukaryota</taxon>
        <taxon>Viridiplantae</taxon>
        <taxon>Streptophyta</taxon>
        <taxon>Embryophyta</taxon>
        <taxon>Tracheophyta</taxon>
        <taxon>Spermatophyta</taxon>
        <taxon>Magnoliopsida</taxon>
        <taxon>Liliopsida</taxon>
        <taxon>Poales</taxon>
        <taxon>Poaceae</taxon>
        <taxon>BOP clade</taxon>
        <taxon>Oryzoideae</taxon>
        <taxon>Oryzeae</taxon>
        <taxon>Oryzinae</taxon>
        <taxon>Oryza</taxon>
        <taxon>Oryza meyeriana</taxon>
    </lineage>
</organism>
<proteinExistence type="predicted"/>
<evidence type="ECO:0000313" key="2">
    <source>
        <dbReference type="EMBL" id="KAF0898774.1"/>
    </source>
</evidence>
<feature type="compositionally biased region" description="Basic residues" evidence="1">
    <location>
        <begin position="189"/>
        <end position="200"/>
    </location>
</feature>
<accession>A0A6G1CG86</accession>
<keyword evidence="3" id="KW-1185">Reference proteome</keyword>
<gene>
    <name evidence="2" type="ORF">E2562_009379</name>
</gene>
<evidence type="ECO:0000313" key="3">
    <source>
        <dbReference type="Proteomes" id="UP000479710"/>
    </source>
</evidence>
<dbReference type="AlphaFoldDB" id="A0A6G1CG86"/>
<protein>
    <submittedName>
        <fullName evidence="2">Uncharacterized protein</fullName>
    </submittedName>
</protein>
<name>A0A6G1CG86_9ORYZ</name>
<feature type="compositionally biased region" description="Basic and acidic residues" evidence="1">
    <location>
        <begin position="112"/>
        <end position="126"/>
    </location>
</feature>